<evidence type="ECO:0000313" key="7">
    <source>
        <dbReference type="EMBL" id="MDO1444711.1"/>
    </source>
</evidence>
<dbReference type="Pfam" id="PF04542">
    <property type="entry name" value="Sigma70_r2"/>
    <property type="match status" value="1"/>
</dbReference>
<feature type="domain" description="RNA polymerase sigma factor 70 region 4 type 2" evidence="6">
    <location>
        <begin position="129"/>
        <end position="178"/>
    </location>
</feature>
<evidence type="ECO:0000256" key="2">
    <source>
        <dbReference type="ARBA" id="ARBA00023015"/>
    </source>
</evidence>
<comment type="caution">
    <text evidence="7">The sequence shown here is derived from an EMBL/GenBank/DDBJ whole genome shotgun (WGS) entry which is preliminary data.</text>
</comment>
<dbReference type="InterPro" id="IPR036388">
    <property type="entry name" value="WH-like_DNA-bd_sf"/>
</dbReference>
<keyword evidence="2" id="KW-0805">Transcription regulation</keyword>
<keyword evidence="4" id="KW-0804">Transcription</keyword>
<dbReference type="RefSeq" id="WP_302035514.1">
    <property type="nucleotide sequence ID" value="NZ_JAUKPO010000001.1"/>
</dbReference>
<evidence type="ECO:0000259" key="5">
    <source>
        <dbReference type="Pfam" id="PF04542"/>
    </source>
</evidence>
<organism evidence="7 8">
    <name type="scientific">Rhodocytophaga aerolata</name>
    <dbReference type="NCBI Taxonomy" id="455078"/>
    <lineage>
        <taxon>Bacteria</taxon>
        <taxon>Pseudomonadati</taxon>
        <taxon>Bacteroidota</taxon>
        <taxon>Cytophagia</taxon>
        <taxon>Cytophagales</taxon>
        <taxon>Rhodocytophagaceae</taxon>
        <taxon>Rhodocytophaga</taxon>
    </lineage>
</organism>
<evidence type="ECO:0000313" key="8">
    <source>
        <dbReference type="Proteomes" id="UP001168528"/>
    </source>
</evidence>
<dbReference type="Gene3D" id="1.10.1740.10">
    <property type="match status" value="1"/>
</dbReference>
<dbReference type="CDD" id="cd06171">
    <property type="entry name" value="Sigma70_r4"/>
    <property type="match status" value="1"/>
</dbReference>
<dbReference type="PANTHER" id="PTHR43133">
    <property type="entry name" value="RNA POLYMERASE ECF-TYPE SIGMA FACTO"/>
    <property type="match status" value="1"/>
</dbReference>
<protein>
    <submittedName>
        <fullName evidence="7">Sigma-70 family RNA polymerase sigma factor</fullName>
    </submittedName>
</protein>
<dbReference type="InterPro" id="IPR039425">
    <property type="entry name" value="RNA_pol_sigma-70-like"/>
</dbReference>
<dbReference type="Pfam" id="PF08281">
    <property type="entry name" value="Sigma70_r4_2"/>
    <property type="match status" value="1"/>
</dbReference>
<dbReference type="InterPro" id="IPR013324">
    <property type="entry name" value="RNA_pol_sigma_r3/r4-like"/>
</dbReference>
<comment type="similarity">
    <text evidence="1">Belongs to the sigma-70 factor family. ECF subfamily.</text>
</comment>
<dbReference type="InterPro" id="IPR014284">
    <property type="entry name" value="RNA_pol_sigma-70_dom"/>
</dbReference>
<sequence length="192" mass="22920">MHTNHSSKEDALTWLALKNGSEAAFEHLYDQYFPKLYNYGMRICQDKALVKDCIQNVFVELWHKRSGLSTVTSVKYYLFTCLRRRLIKELSRQTKYIHSQEPDEEYHFEVTFSHEFLLITSQISKENQERLQQAFDSLTKRQKEAVFLRFYENMDYEHIAELLSMKEVKYARTLIYRALDVLKGSIRKLATI</sequence>
<keyword evidence="8" id="KW-1185">Reference proteome</keyword>
<dbReference type="InterPro" id="IPR013325">
    <property type="entry name" value="RNA_pol_sigma_r2"/>
</dbReference>
<evidence type="ECO:0000256" key="1">
    <source>
        <dbReference type="ARBA" id="ARBA00010641"/>
    </source>
</evidence>
<name>A0ABT8QXZ5_9BACT</name>
<dbReference type="NCBIfam" id="TIGR02937">
    <property type="entry name" value="sigma70-ECF"/>
    <property type="match status" value="1"/>
</dbReference>
<dbReference type="InterPro" id="IPR013249">
    <property type="entry name" value="RNA_pol_sigma70_r4_t2"/>
</dbReference>
<dbReference type="Gene3D" id="1.10.10.10">
    <property type="entry name" value="Winged helix-like DNA-binding domain superfamily/Winged helix DNA-binding domain"/>
    <property type="match status" value="1"/>
</dbReference>
<accession>A0ABT8QXZ5</accession>
<dbReference type="InterPro" id="IPR007627">
    <property type="entry name" value="RNA_pol_sigma70_r2"/>
</dbReference>
<dbReference type="SUPFAM" id="SSF88659">
    <property type="entry name" value="Sigma3 and sigma4 domains of RNA polymerase sigma factors"/>
    <property type="match status" value="1"/>
</dbReference>
<reference evidence="7" key="1">
    <citation type="submission" date="2023-07" db="EMBL/GenBank/DDBJ databases">
        <title>The genome sequence of Rhodocytophaga aerolata KACC 12507.</title>
        <authorList>
            <person name="Zhang X."/>
        </authorList>
    </citation>
    <scope>NUCLEOTIDE SEQUENCE</scope>
    <source>
        <strain evidence="7">KACC 12507</strain>
    </source>
</reference>
<evidence type="ECO:0000256" key="3">
    <source>
        <dbReference type="ARBA" id="ARBA00023082"/>
    </source>
</evidence>
<dbReference type="SUPFAM" id="SSF88946">
    <property type="entry name" value="Sigma2 domain of RNA polymerase sigma factors"/>
    <property type="match status" value="1"/>
</dbReference>
<gene>
    <name evidence="7" type="ORF">Q0590_00540</name>
</gene>
<proteinExistence type="inferred from homology"/>
<dbReference type="Proteomes" id="UP001168528">
    <property type="component" value="Unassembled WGS sequence"/>
</dbReference>
<dbReference type="EMBL" id="JAUKPO010000001">
    <property type="protein sequence ID" value="MDO1444711.1"/>
    <property type="molecule type" value="Genomic_DNA"/>
</dbReference>
<keyword evidence="3" id="KW-0731">Sigma factor</keyword>
<evidence type="ECO:0000259" key="6">
    <source>
        <dbReference type="Pfam" id="PF08281"/>
    </source>
</evidence>
<feature type="domain" description="RNA polymerase sigma-70 region 2" evidence="5">
    <location>
        <begin position="28"/>
        <end position="95"/>
    </location>
</feature>
<evidence type="ECO:0000256" key="4">
    <source>
        <dbReference type="ARBA" id="ARBA00023163"/>
    </source>
</evidence>
<dbReference type="PANTHER" id="PTHR43133:SF46">
    <property type="entry name" value="RNA POLYMERASE SIGMA-70 FACTOR ECF SUBFAMILY"/>
    <property type="match status" value="1"/>
</dbReference>